<feature type="coiled-coil region" evidence="1">
    <location>
        <begin position="165"/>
        <end position="199"/>
    </location>
</feature>
<dbReference type="Proteomes" id="UP000011014">
    <property type="component" value="Unassembled WGS sequence"/>
</dbReference>
<proteinExistence type="predicted"/>
<protein>
    <submittedName>
        <fullName evidence="2">Uncharacterized protein</fullName>
    </submittedName>
</protein>
<feature type="coiled-coil region" evidence="1">
    <location>
        <begin position="245"/>
        <end position="303"/>
    </location>
</feature>
<reference evidence="2" key="1">
    <citation type="journal article" date="2010" name="Science">
        <title>Plasticity of animal genome architecture unmasked by rapid evolution of a pelagic tunicate.</title>
        <authorList>
            <person name="Denoeud F."/>
            <person name="Henriet S."/>
            <person name="Mungpakdee S."/>
            <person name="Aury J.M."/>
            <person name="Da Silva C."/>
            <person name="Brinkmann H."/>
            <person name="Mikhaleva J."/>
            <person name="Olsen L.C."/>
            <person name="Jubin C."/>
            <person name="Canestro C."/>
            <person name="Bouquet J.M."/>
            <person name="Danks G."/>
            <person name="Poulain J."/>
            <person name="Campsteijn C."/>
            <person name="Adamski M."/>
            <person name="Cross I."/>
            <person name="Yadetie F."/>
            <person name="Muffato M."/>
            <person name="Louis A."/>
            <person name="Butcher S."/>
            <person name="Tsagkogeorga G."/>
            <person name="Konrad A."/>
            <person name="Singh S."/>
            <person name="Jensen M.F."/>
            <person name="Cong E.H."/>
            <person name="Eikeseth-Otteraa H."/>
            <person name="Noel B."/>
            <person name="Anthouard V."/>
            <person name="Porcel B.M."/>
            <person name="Kachouri-Lafond R."/>
            <person name="Nishino A."/>
            <person name="Ugolini M."/>
            <person name="Chourrout P."/>
            <person name="Nishida H."/>
            <person name="Aasland R."/>
            <person name="Huzurbazar S."/>
            <person name="Westhof E."/>
            <person name="Delsuc F."/>
            <person name="Lehrach H."/>
            <person name="Reinhardt R."/>
            <person name="Weissenbach J."/>
            <person name="Roy S.W."/>
            <person name="Artiguenave F."/>
            <person name="Postlethwait J.H."/>
            <person name="Manak J.R."/>
            <person name="Thompson E.M."/>
            <person name="Jaillon O."/>
            <person name="Du Pasquier L."/>
            <person name="Boudinot P."/>
            <person name="Liberles D.A."/>
            <person name="Volff J.N."/>
            <person name="Philippe H."/>
            <person name="Lenhard B."/>
            <person name="Roest Crollius H."/>
            <person name="Wincker P."/>
            <person name="Chourrout D."/>
        </authorList>
    </citation>
    <scope>NUCLEOTIDE SEQUENCE [LARGE SCALE GENOMIC DNA]</scope>
</reference>
<dbReference type="EMBL" id="FN654477">
    <property type="protein sequence ID" value="CBY34123.1"/>
    <property type="molecule type" value="Genomic_DNA"/>
</dbReference>
<sequence>MVVFEDYDTGSKKYLTPNDLLRAYQKIYRETSNNAQAEAVIASFPNKKLTKEHFKSALNELDRRHCMEQSVYWDYQSLSKYSDREISAIEATTLCQIAHGDSFSPEEWELFLQNRVQGKNAPLSWNDLRVHLCNIPGKSGQKRSKPTVLSDAKKIKLQLEDDEIKKAQAKGKAQAEAQMENLQLEIEYENQRLKDIYKKYGAIAVIFDDGEDGSSFTAIPEKKLEPEPVYDLDWIRRQMSEEEWRKLSEKERQKLLMEAKLLERMLRREMYGDDWQRRLRELGDDEEARRRLLEEQRKRMEKMLALRLLNKKNRQNGENEENDDIIFDVPVDWFDEGDENLAKIEEDYCVDWVKRQMDEEEWRKLSEQERQRLIALAKLEQRKLRREMYGDDWLRYLASLRDQDAIDEAKRRQKEEFDRLLRARLLKKGEKTEEELVKEIEEIIEDVSEEKIEEEYDVDWVKRQLDEEKFKLILFFKSL</sequence>
<evidence type="ECO:0000313" key="2">
    <source>
        <dbReference type="EMBL" id="CBY34123.1"/>
    </source>
</evidence>
<organism evidence="2">
    <name type="scientific">Oikopleura dioica</name>
    <name type="common">Tunicate</name>
    <dbReference type="NCBI Taxonomy" id="34765"/>
    <lineage>
        <taxon>Eukaryota</taxon>
        <taxon>Metazoa</taxon>
        <taxon>Chordata</taxon>
        <taxon>Tunicata</taxon>
        <taxon>Appendicularia</taxon>
        <taxon>Copelata</taxon>
        <taxon>Oikopleuridae</taxon>
        <taxon>Oikopleura</taxon>
    </lineage>
</organism>
<dbReference type="InterPro" id="IPR011992">
    <property type="entry name" value="EF-hand-dom_pair"/>
</dbReference>
<dbReference type="AlphaFoldDB" id="E4YF36"/>
<dbReference type="SUPFAM" id="SSF47473">
    <property type="entry name" value="EF-hand"/>
    <property type="match status" value="1"/>
</dbReference>
<feature type="coiled-coil region" evidence="1">
    <location>
        <begin position="426"/>
        <end position="453"/>
    </location>
</feature>
<gene>
    <name evidence="2" type="ORF">GSOID_T00024119001</name>
</gene>
<keyword evidence="1" id="KW-0175">Coiled coil</keyword>
<name>E4YF36_OIKDI</name>
<accession>E4YF36</accession>
<evidence type="ECO:0000256" key="1">
    <source>
        <dbReference type="SAM" id="Coils"/>
    </source>
</evidence>